<dbReference type="GO" id="GO:0005737">
    <property type="term" value="C:cytoplasm"/>
    <property type="evidence" value="ECO:0007669"/>
    <property type="project" value="TreeGrafter"/>
</dbReference>
<dbReference type="Pfam" id="PF25133">
    <property type="entry name" value="TYW2_N_2"/>
    <property type="match status" value="1"/>
</dbReference>
<dbReference type="GO" id="GO:0030488">
    <property type="term" value="P:tRNA methylation"/>
    <property type="evidence" value="ECO:0007669"/>
    <property type="project" value="TreeGrafter"/>
</dbReference>
<comment type="function">
    <text evidence="10">S-adenosyl-L-methionine-dependent methyltransferase that acts as a component of the wybutosine biosynthesis pathway. Wybutosine is a hyper modified guanosine with a tricyclic base found at the 3'-position adjacent to the anticodon of eukaryotic phenylalanine tRNA. Probably methylates N-4 position of wybutosine-86 to produce wybutosine-72.</text>
</comment>
<evidence type="ECO:0000256" key="3">
    <source>
        <dbReference type="ARBA" id="ARBA00012750"/>
    </source>
</evidence>
<evidence type="ECO:0000256" key="1">
    <source>
        <dbReference type="ARBA" id="ARBA00004797"/>
    </source>
</evidence>
<dbReference type="SUPFAM" id="SSF111278">
    <property type="entry name" value="SSo0622-like"/>
    <property type="match status" value="1"/>
</dbReference>
<reference evidence="14 15" key="1">
    <citation type="journal article" date="2015" name="Proc. Natl. Acad. Sci. U.S.A.">
        <title>The resurrection genome of Boea hygrometrica: A blueprint for survival of dehydration.</title>
        <authorList>
            <person name="Xiao L."/>
            <person name="Yang G."/>
            <person name="Zhang L."/>
            <person name="Yang X."/>
            <person name="Zhao S."/>
            <person name="Ji Z."/>
            <person name="Zhou Q."/>
            <person name="Hu M."/>
            <person name="Wang Y."/>
            <person name="Chen M."/>
            <person name="Xu Y."/>
            <person name="Jin H."/>
            <person name="Xiao X."/>
            <person name="Hu G."/>
            <person name="Bao F."/>
            <person name="Hu Y."/>
            <person name="Wan P."/>
            <person name="Li L."/>
            <person name="Deng X."/>
            <person name="Kuang T."/>
            <person name="Xiang C."/>
            <person name="Zhu J.K."/>
            <person name="Oliver M.J."/>
            <person name="He Y."/>
        </authorList>
    </citation>
    <scope>NUCLEOTIDE SEQUENCE [LARGE SCALE GENOMIC DNA]</scope>
    <source>
        <strain evidence="15">cv. XS01</strain>
    </source>
</reference>
<comment type="pathway">
    <text evidence="1">tRNA modification; wybutosine-tRNA(Phe) biosynthesis.</text>
</comment>
<dbReference type="Pfam" id="PF02475">
    <property type="entry name" value="TRM5-TYW2_MTfase"/>
    <property type="match status" value="1"/>
</dbReference>
<dbReference type="GO" id="GO:0031591">
    <property type="term" value="P:wybutosine biosynthetic process"/>
    <property type="evidence" value="ECO:0007669"/>
    <property type="project" value="TreeGrafter"/>
</dbReference>
<accession>A0A2Z7BRB9</accession>
<gene>
    <name evidence="14" type="ORF">F511_15092</name>
</gene>
<dbReference type="Pfam" id="PF24681">
    <property type="entry name" value="Kelch_KLHDC2_KLHL20_DRC7"/>
    <property type="match status" value="1"/>
</dbReference>
<dbReference type="FunFam" id="3.40.50.150:FF:000131">
    <property type="entry name" value="tRNA wybutosine-synthesizing protein 2/3/4"/>
    <property type="match status" value="1"/>
</dbReference>
<evidence type="ECO:0000256" key="6">
    <source>
        <dbReference type="ARBA" id="ARBA00022691"/>
    </source>
</evidence>
<dbReference type="Gene3D" id="2.120.10.80">
    <property type="entry name" value="Kelch-type beta propeller"/>
    <property type="match status" value="2"/>
</dbReference>
<dbReference type="SUPFAM" id="SSF53335">
    <property type="entry name" value="S-adenosyl-L-methionine-dependent methyltransferases"/>
    <property type="match status" value="1"/>
</dbReference>
<dbReference type="EC" id="2.1.1.282" evidence="3"/>
<dbReference type="InterPro" id="IPR030382">
    <property type="entry name" value="MeTrfase_TRM5/TYW2"/>
</dbReference>
<dbReference type="InterPro" id="IPR056744">
    <property type="entry name" value="TRM5/TYW2-like_N"/>
</dbReference>
<dbReference type="Gene3D" id="3.30.300.110">
    <property type="entry name" value="Met-10+ protein-like domains"/>
    <property type="match status" value="1"/>
</dbReference>
<keyword evidence="6" id="KW-0949">S-adenosyl-L-methionine</keyword>
<evidence type="ECO:0000256" key="8">
    <source>
        <dbReference type="ARBA" id="ARBA00049202"/>
    </source>
</evidence>
<dbReference type="FunFam" id="3.30.1960.10:FF:000003">
    <property type="entry name" value="tRNA methyltransferase"/>
    <property type="match status" value="1"/>
</dbReference>
<keyword evidence="4" id="KW-0489">Methyltransferase</keyword>
<evidence type="ECO:0000256" key="9">
    <source>
        <dbReference type="ARBA" id="ARBA00049400"/>
    </source>
</evidence>
<dbReference type="UniPathway" id="UPA00375"/>
<comment type="catalytic activity">
    <reaction evidence="8">
        <text>4-demethyl-7-[(3S)-3-amino-3-carboxypropyl]wyosine(37) in tRNA(Phe) + S-adenosyl-L-methionine = 7-[(3S)-3-amino-3-carboxypropyl]wyosine(37) in tRNA(Phe) + S-adenosyl-L-homocysteine + H(+)</text>
        <dbReference type="Rhea" id="RHEA:36635"/>
        <dbReference type="Rhea" id="RHEA-COMP:10378"/>
        <dbReference type="Rhea" id="RHEA-COMP:10379"/>
        <dbReference type="ChEBI" id="CHEBI:15378"/>
        <dbReference type="ChEBI" id="CHEBI:57856"/>
        <dbReference type="ChEBI" id="CHEBI:59789"/>
        <dbReference type="ChEBI" id="CHEBI:73543"/>
        <dbReference type="ChEBI" id="CHEBI:73550"/>
        <dbReference type="EC" id="2.1.1.282"/>
    </reaction>
</comment>
<dbReference type="PANTHER" id="PTHR23245">
    <property type="entry name" value="TRNA METHYLTRANSFERASE"/>
    <property type="match status" value="1"/>
</dbReference>
<evidence type="ECO:0000256" key="2">
    <source>
        <dbReference type="ARBA" id="ARBA00012265"/>
    </source>
</evidence>
<keyword evidence="15" id="KW-1185">Reference proteome</keyword>
<evidence type="ECO:0000256" key="10">
    <source>
        <dbReference type="ARBA" id="ARBA00058049"/>
    </source>
</evidence>
<feature type="domain" description="SAM-dependent methyltransferase TRM5/TYW2-type" evidence="13">
    <location>
        <begin position="771"/>
        <end position="1001"/>
    </location>
</feature>
<name>A0A2Z7BRB9_9LAMI</name>
<dbReference type="SMART" id="SM00612">
    <property type="entry name" value="Kelch"/>
    <property type="match status" value="4"/>
</dbReference>
<evidence type="ECO:0000259" key="13">
    <source>
        <dbReference type="PROSITE" id="PS51684"/>
    </source>
</evidence>
<dbReference type="CDD" id="cd02440">
    <property type="entry name" value="AdoMet_MTases"/>
    <property type="match status" value="1"/>
</dbReference>
<evidence type="ECO:0000256" key="5">
    <source>
        <dbReference type="ARBA" id="ARBA00022679"/>
    </source>
</evidence>
<dbReference type="EC" id="2.5.1.114" evidence="2"/>
<evidence type="ECO:0000313" key="15">
    <source>
        <dbReference type="Proteomes" id="UP000250235"/>
    </source>
</evidence>
<evidence type="ECO:0000256" key="11">
    <source>
        <dbReference type="ARBA" id="ARBA00069229"/>
    </source>
</evidence>
<dbReference type="InterPro" id="IPR015915">
    <property type="entry name" value="Kelch-typ_b-propeller"/>
</dbReference>
<dbReference type="Gene3D" id="3.30.1960.10">
    <property type="entry name" value="tRNA wybutosine-synthesizing-like"/>
    <property type="match status" value="1"/>
</dbReference>
<proteinExistence type="predicted"/>
<dbReference type="InterPro" id="IPR029063">
    <property type="entry name" value="SAM-dependent_MTases_sf"/>
</dbReference>
<dbReference type="InterPro" id="IPR056743">
    <property type="entry name" value="TRM5-TYW2-like_MTfase"/>
</dbReference>
<dbReference type="InterPro" id="IPR036602">
    <property type="entry name" value="tRNA_yW-synthesising-like_sf"/>
</dbReference>
<comment type="catalytic activity">
    <reaction evidence="9">
        <text>4-demethylwyosine(37) in tRNA(Phe) + S-adenosyl-L-methionine = 4-demethyl-7-[(3S)-3-amino-3-carboxypropyl]wyosine(37) in tRNA(Phe) + S-methyl-5'-thioadenosine + H(+)</text>
        <dbReference type="Rhea" id="RHEA:36355"/>
        <dbReference type="Rhea" id="RHEA-COMP:10164"/>
        <dbReference type="Rhea" id="RHEA-COMP:10378"/>
        <dbReference type="ChEBI" id="CHEBI:15378"/>
        <dbReference type="ChEBI" id="CHEBI:17509"/>
        <dbReference type="ChEBI" id="CHEBI:59789"/>
        <dbReference type="ChEBI" id="CHEBI:64315"/>
        <dbReference type="ChEBI" id="CHEBI:73550"/>
        <dbReference type="EC" id="2.5.1.114"/>
    </reaction>
</comment>
<keyword evidence="5" id="KW-0808">Transferase</keyword>
<keyword evidence="7" id="KW-0819">tRNA processing</keyword>
<evidence type="ECO:0000256" key="7">
    <source>
        <dbReference type="ARBA" id="ARBA00022694"/>
    </source>
</evidence>
<evidence type="ECO:0000313" key="14">
    <source>
        <dbReference type="EMBL" id="KZV37172.1"/>
    </source>
</evidence>
<dbReference type="AlphaFoldDB" id="A0A2Z7BRB9"/>
<dbReference type="SUPFAM" id="SSF117281">
    <property type="entry name" value="Kelch motif"/>
    <property type="match status" value="1"/>
</dbReference>
<organism evidence="14 15">
    <name type="scientific">Dorcoceras hygrometricum</name>
    <dbReference type="NCBI Taxonomy" id="472368"/>
    <lineage>
        <taxon>Eukaryota</taxon>
        <taxon>Viridiplantae</taxon>
        <taxon>Streptophyta</taxon>
        <taxon>Embryophyta</taxon>
        <taxon>Tracheophyta</taxon>
        <taxon>Spermatophyta</taxon>
        <taxon>Magnoliopsida</taxon>
        <taxon>eudicotyledons</taxon>
        <taxon>Gunneridae</taxon>
        <taxon>Pentapetalae</taxon>
        <taxon>asterids</taxon>
        <taxon>lamiids</taxon>
        <taxon>Lamiales</taxon>
        <taxon>Gesneriaceae</taxon>
        <taxon>Didymocarpoideae</taxon>
        <taxon>Trichosporeae</taxon>
        <taxon>Loxocarpinae</taxon>
        <taxon>Dorcoceras</taxon>
    </lineage>
</organism>
<evidence type="ECO:0000256" key="4">
    <source>
        <dbReference type="ARBA" id="ARBA00022603"/>
    </source>
</evidence>
<dbReference type="GO" id="GO:0102522">
    <property type="term" value="F:tRNA 4-demethylwyosine alpha-amino-alpha-carboxypropyltransferase activity"/>
    <property type="evidence" value="ECO:0007669"/>
    <property type="project" value="UniProtKB-EC"/>
</dbReference>
<dbReference type="PROSITE" id="PS51684">
    <property type="entry name" value="SAM_MT_TRM5_TYW2"/>
    <property type="match status" value="1"/>
</dbReference>
<protein>
    <recommendedName>
        <fullName evidence="11">tRNA wybutosine-synthesizing protein 3</fullName>
        <ecNumber evidence="3">2.1.1.282</ecNumber>
        <ecNumber evidence="2">2.5.1.114</ecNumber>
    </recommendedName>
</protein>
<evidence type="ECO:0000256" key="12">
    <source>
        <dbReference type="SAM" id="MobiDB-lite"/>
    </source>
</evidence>
<dbReference type="EMBL" id="KV003152">
    <property type="protein sequence ID" value="KZV37172.1"/>
    <property type="molecule type" value="Genomic_DNA"/>
</dbReference>
<dbReference type="GO" id="GO:0008175">
    <property type="term" value="F:tRNA methyltransferase activity"/>
    <property type="evidence" value="ECO:0007669"/>
    <property type="project" value="TreeGrafter"/>
</dbReference>
<dbReference type="InterPro" id="IPR006652">
    <property type="entry name" value="Kelch_1"/>
</dbReference>
<sequence>MEFDKRKDAAMVAMKSPEPDNSPKGTLDLPIIPLLNAINSHPSFFTTSSCSGRISVFSHPTNQSALKKKAKGGTWIFISHDPVHPSSLLPLLYPASPDPPSPTPSQNIVFRFEPLIIAVECRDLEAAQSLVSLAISCGFRESGITSVSKRIIIAIRCSIRLEVPLGDSVKLMVSKEYVEYLVGVANEKMEANRKRTDLFMSTLIKNGFSSRQIPVKGGVNGFGSEKYDEGKKIETLRSSGGNGVAGQEGKLSSETNGSCKFIPVNLSTMETDGEPVDRLLLWGHSACSVDQNKILIFGGFGGIGRHERRNDLVLLDAQSGMVERVSVMGAPSARLGHTASVVGDFMYVIGGRADPLNILNDVWVFDYAKKEWKFLQCSGCLFPPRHRHAAAVVGSKIYVFGGICSDKIISSLYVLDTLTSEWTEIETRGNRPGPLHSHSMESNCSKLYMFGGYNGEKALGDLFSFDVETSLWSKMKTNGMAPNARFSHSMFIYSNYLGVLGGCPVIGHRELSLLNLLSSSWTTIMMKSIEESLFVRSTANVIGDNLVIVGGGASCYAFGTKFSQPMKVDLRQMTSLCDDSETTGQTEEKNNSFLYSHKTEDKVNQCAAQDSTFEELRGNNVGLLLTEHWVLRLDKQYAKLGKDLLKKIGWLDLGRKVYTMEGKMHICFPVTEKFCAIFEDVPKVGNNSEICNDNQCWTASSYDMLLKGISTQSALNILKACGATMIVDEVVNIKKTPSSPLKVMKEAVAPLLNHHRLPSELIEQLPLSCRWERVGDMIILPVTSFKDPMWDSIGKELWPIVAKSLGTGRLARQNRIAQTGTRDSKLEILVGDDGWVDHRENGILYSFDTTKCMFSWGNLSEKLRMARLECKDQVIVDLFAGIGYFTLPFLLRAKAKMVYACEWNPHAIEALRHNLHANSVADRCVVLQGDNRVTAPKGVADRVCLGLLPSSECSWVTAVEALREEGGILHIHGNVKDTEESLWTNHVVHSVSDIAKSQGIT</sequence>
<dbReference type="Proteomes" id="UP000250235">
    <property type="component" value="Unassembled WGS sequence"/>
</dbReference>
<dbReference type="Gene3D" id="3.40.50.150">
    <property type="entry name" value="Vaccinia Virus protein VP39"/>
    <property type="match status" value="1"/>
</dbReference>
<dbReference type="OrthoDB" id="263283at2759"/>
<dbReference type="PANTHER" id="PTHR23245:SF25">
    <property type="entry name" value="TRNA WYBUTOSINE-SYNTHESIZING PROTEIN 2 HOMOLOG"/>
    <property type="match status" value="1"/>
</dbReference>
<dbReference type="Pfam" id="PF02676">
    <property type="entry name" value="TYW3"/>
    <property type="match status" value="1"/>
</dbReference>
<feature type="region of interest" description="Disordered" evidence="12">
    <location>
        <begin position="1"/>
        <end position="25"/>
    </location>
</feature>
<dbReference type="InterPro" id="IPR003827">
    <property type="entry name" value="tRNA_yW-synthesising"/>
</dbReference>